<dbReference type="GO" id="GO:0005737">
    <property type="term" value="C:cytoplasm"/>
    <property type="evidence" value="ECO:0007669"/>
    <property type="project" value="TreeGrafter"/>
</dbReference>
<keyword evidence="5 8" id="KW-0560">Oxidoreductase</keyword>
<evidence type="ECO:0000313" key="9">
    <source>
        <dbReference type="Proteomes" id="UP000566324"/>
    </source>
</evidence>
<dbReference type="PANTHER" id="PTHR30468">
    <property type="entry name" value="ALPHA-KETOGLUTARATE-DEPENDENT SULFONATE DIOXYGENASE"/>
    <property type="match status" value="1"/>
</dbReference>
<proteinExistence type="inferred from homology"/>
<evidence type="ECO:0000256" key="5">
    <source>
        <dbReference type="ARBA" id="ARBA00023002"/>
    </source>
</evidence>
<evidence type="ECO:0000313" key="8">
    <source>
        <dbReference type="EMBL" id="MBB4631270.1"/>
    </source>
</evidence>
<keyword evidence="9" id="KW-1185">Reference proteome</keyword>
<dbReference type="Pfam" id="PF02668">
    <property type="entry name" value="TauD"/>
    <property type="match status" value="1"/>
</dbReference>
<evidence type="ECO:0000256" key="6">
    <source>
        <dbReference type="ARBA" id="ARBA00023004"/>
    </source>
</evidence>
<evidence type="ECO:0000259" key="7">
    <source>
        <dbReference type="Pfam" id="PF02668"/>
    </source>
</evidence>
<dbReference type="AlphaFoldDB" id="A0A7W7AZJ6"/>
<protein>
    <submittedName>
        <fullName evidence="8">Taurine dioxygenase</fullName>
        <ecNumber evidence="8">1.14.11.17</ecNumber>
    </submittedName>
</protein>
<keyword evidence="6" id="KW-0408">Iron</keyword>
<comment type="cofactor">
    <cofactor evidence="1">
        <name>Fe(2+)</name>
        <dbReference type="ChEBI" id="CHEBI:29033"/>
    </cofactor>
</comment>
<gene>
    <name evidence="8" type="ORF">GGQ98_000877</name>
</gene>
<dbReference type="GO" id="GO:0000908">
    <property type="term" value="F:taurine dioxygenase activity"/>
    <property type="evidence" value="ECO:0007669"/>
    <property type="project" value="UniProtKB-EC"/>
</dbReference>
<comment type="caution">
    <text evidence="8">The sequence shown here is derived from an EMBL/GenBank/DDBJ whole genome shotgun (WGS) entry which is preliminary data.</text>
</comment>
<reference evidence="8 9" key="1">
    <citation type="submission" date="2020-08" db="EMBL/GenBank/DDBJ databases">
        <title>Genomic Encyclopedia of Type Strains, Phase IV (KMG-IV): sequencing the most valuable type-strain genomes for metagenomic binning, comparative biology and taxonomic classification.</title>
        <authorList>
            <person name="Goeker M."/>
        </authorList>
    </citation>
    <scope>NUCLEOTIDE SEQUENCE [LARGE SCALE GENOMIC DNA]</scope>
    <source>
        <strain evidence="8 9">DSM 17328</strain>
    </source>
</reference>
<dbReference type="InterPro" id="IPR042098">
    <property type="entry name" value="TauD-like_sf"/>
</dbReference>
<keyword evidence="3" id="KW-0479">Metal-binding</keyword>
<feature type="domain" description="TauD/TfdA-like" evidence="7">
    <location>
        <begin position="20"/>
        <end position="284"/>
    </location>
</feature>
<evidence type="ECO:0000256" key="1">
    <source>
        <dbReference type="ARBA" id="ARBA00001954"/>
    </source>
</evidence>
<dbReference type="Proteomes" id="UP000566324">
    <property type="component" value="Unassembled WGS sequence"/>
</dbReference>
<dbReference type="FunFam" id="3.60.130.10:FF:000002">
    <property type="entry name" value="Alpha-ketoglutarate-dependent taurine dioxygenase"/>
    <property type="match status" value="1"/>
</dbReference>
<evidence type="ECO:0000256" key="3">
    <source>
        <dbReference type="ARBA" id="ARBA00022723"/>
    </source>
</evidence>
<accession>A0A7W7AZJ6</accession>
<keyword evidence="4 8" id="KW-0223">Dioxygenase</keyword>
<dbReference type="RefSeq" id="WP_184065658.1">
    <property type="nucleotide sequence ID" value="NZ_JACHNZ010000007.1"/>
</dbReference>
<evidence type="ECO:0000256" key="4">
    <source>
        <dbReference type="ARBA" id="ARBA00022964"/>
    </source>
</evidence>
<name>A0A7W7AZJ6_9SPHN</name>
<dbReference type="Gene3D" id="3.60.130.10">
    <property type="entry name" value="Clavaminate synthase-like"/>
    <property type="match status" value="1"/>
</dbReference>
<dbReference type="SUPFAM" id="SSF51197">
    <property type="entry name" value="Clavaminate synthase-like"/>
    <property type="match status" value="1"/>
</dbReference>
<comment type="similarity">
    <text evidence="2">Belongs to the TfdA dioxygenase family.</text>
</comment>
<dbReference type="PANTHER" id="PTHR30468:SF5">
    <property type="entry name" value="ALPHA-KETOGLUTARATE-DEPENDENT SULFATE ESTER DIOXYGENASE"/>
    <property type="match status" value="1"/>
</dbReference>
<evidence type="ECO:0000256" key="2">
    <source>
        <dbReference type="ARBA" id="ARBA00005896"/>
    </source>
</evidence>
<dbReference type="EMBL" id="JACHNZ010000007">
    <property type="protein sequence ID" value="MBB4631270.1"/>
    <property type="molecule type" value="Genomic_DNA"/>
</dbReference>
<dbReference type="EC" id="1.14.11.17" evidence="8"/>
<sequence length="313" mass="34539">MTVLTHNFVNARAAESPLEIVPVAGRIGAEIRGIALSGDLDDITIAAIRAALVRHKVIFFRDQFDLDDAKQEGFAGRLGKPVAHPTVPVAEGSRFLLELDSKEGYAASSWHTDVTFVDAYPEASILRAITIPEAGGDTLWANGVTAYEELPDSLKTLVDNLWALHTNDYDYAATLGGADRKRIEEHRNVFASTVYETEHPVVRVHPESGERALLVGHFVKSFVGLNSADSQRLFSILQDHITKPENTVRWRWRAGDVAIWDNRSTQHRAVADFGTQRRTLRRATIHGEVPVAIDGSRSRIVKPEPQPALVAAE</sequence>
<organism evidence="8 9">
    <name type="scientific">Sphingosinicella soli</name>
    <dbReference type="NCBI Taxonomy" id="333708"/>
    <lineage>
        <taxon>Bacteria</taxon>
        <taxon>Pseudomonadati</taxon>
        <taxon>Pseudomonadota</taxon>
        <taxon>Alphaproteobacteria</taxon>
        <taxon>Sphingomonadales</taxon>
        <taxon>Sphingosinicellaceae</taxon>
        <taxon>Sphingosinicella</taxon>
    </lineage>
</organism>
<dbReference type="InterPro" id="IPR051323">
    <property type="entry name" value="AtsK-like"/>
</dbReference>
<dbReference type="InterPro" id="IPR003819">
    <property type="entry name" value="TauD/TfdA-like"/>
</dbReference>
<dbReference type="GO" id="GO:0046872">
    <property type="term" value="F:metal ion binding"/>
    <property type="evidence" value="ECO:0007669"/>
    <property type="project" value="UniProtKB-KW"/>
</dbReference>